<evidence type="ECO:0000313" key="3">
    <source>
        <dbReference type="EMBL" id="QUB86123.1"/>
    </source>
</evidence>
<dbReference type="Proteomes" id="UP000060345">
    <property type="component" value="Chromosome 2"/>
</dbReference>
<evidence type="ECO:0000313" key="5">
    <source>
        <dbReference type="Proteomes" id="UP000682005"/>
    </source>
</evidence>
<dbReference type="RefSeq" id="WP_025078608.1">
    <property type="nucleotide sequence ID" value="NZ_BAKO01000019.1"/>
</dbReference>
<evidence type="ECO:0000256" key="1">
    <source>
        <dbReference type="SAM" id="Phobius"/>
    </source>
</evidence>
<dbReference type="OrthoDB" id="1071586at2"/>
<evidence type="ECO:0000313" key="4">
    <source>
        <dbReference type="Proteomes" id="UP000060345"/>
    </source>
</evidence>
<organism evidence="2 4">
    <name type="scientific">Prevotella fusca JCM 17724</name>
    <dbReference type="NCBI Taxonomy" id="1236517"/>
    <lineage>
        <taxon>Bacteria</taxon>
        <taxon>Pseudomonadati</taxon>
        <taxon>Bacteroidota</taxon>
        <taxon>Bacteroidia</taxon>
        <taxon>Bacteroidales</taxon>
        <taxon>Prevotellaceae</taxon>
        <taxon>Prevotella</taxon>
    </lineage>
</organism>
<feature type="transmembrane region" description="Helical" evidence="1">
    <location>
        <begin position="41"/>
        <end position="59"/>
    </location>
</feature>
<sequence>MDWIKINNIRRKERGNILIVIAILSLLGIGIEIFLTEKVGIGQVGATLIIGIVAAFASTKNNSTTIKQSSKNTFINTITIARKEYMAELRKAVEEFCVTAERNDNEKLKELSYKLKLLMNPADKDNEHWDRKAIEMIDKIVQAENKTEDIDRFITLMQSWLALEWYGMREEAKKGIMSKEDKKTLLDTEYSKYTEWMEEKDNGQE</sequence>
<dbReference type="AlphaFoldDB" id="A0A0K1NNL9"/>
<keyword evidence="1" id="KW-1133">Transmembrane helix</keyword>
<accession>A0A0K1NNL9</accession>
<keyword evidence="5" id="KW-1185">Reference proteome</keyword>
<dbReference type="STRING" id="1236517.ADJ77_12105"/>
<dbReference type="EMBL" id="CP072369">
    <property type="protein sequence ID" value="QUB86123.1"/>
    <property type="molecule type" value="Genomic_DNA"/>
</dbReference>
<name>A0A0K1NNL9_9BACT</name>
<feature type="transmembrane region" description="Helical" evidence="1">
    <location>
        <begin position="15"/>
        <end position="35"/>
    </location>
</feature>
<keyword evidence="1" id="KW-0472">Membrane</keyword>
<reference evidence="2 4" key="1">
    <citation type="submission" date="2015-07" db="EMBL/GenBank/DDBJ databases">
        <authorList>
            <person name="Noorani M."/>
        </authorList>
    </citation>
    <scope>NUCLEOTIDE SEQUENCE [LARGE SCALE GENOMIC DNA]</scope>
    <source>
        <strain evidence="2 4">W1435</strain>
    </source>
</reference>
<proteinExistence type="predicted"/>
<dbReference type="KEGG" id="pfus:ADJ77_12105"/>
<keyword evidence="1" id="KW-0812">Transmembrane</keyword>
<dbReference type="EMBL" id="CP012075">
    <property type="protein sequence ID" value="AKU70488.1"/>
    <property type="molecule type" value="Genomic_DNA"/>
</dbReference>
<reference evidence="3 5" key="2">
    <citation type="submission" date="2021-03" db="EMBL/GenBank/DDBJ databases">
        <title>Human Oral Microbial Genomes.</title>
        <authorList>
            <person name="Johnston C.D."/>
            <person name="Chen T."/>
            <person name="Dewhirst F.E."/>
        </authorList>
    </citation>
    <scope>NUCLEOTIDE SEQUENCE [LARGE SCALE GENOMIC DNA]</scope>
    <source>
        <strain evidence="3 5">W1435</strain>
    </source>
</reference>
<gene>
    <name evidence="2" type="ORF">ADJ77_12105</name>
    <name evidence="3" type="ORF">J5A51_02335</name>
</gene>
<evidence type="ECO:0000313" key="2">
    <source>
        <dbReference type="EMBL" id="AKU70488.1"/>
    </source>
</evidence>
<protein>
    <submittedName>
        <fullName evidence="2">Uncharacterized protein</fullName>
    </submittedName>
</protein>
<dbReference type="Proteomes" id="UP000682005">
    <property type="component" value="Chromosome 2"/>
</dbReference>